<proteinExistence type="inferred from homology"/>
<dbReference type="InterPro" id="IPR050360">
    <property type="entry name" value="MFS_Sugar_Transporters"/>
</dbReference>
<reference evidence="11 12" key="1">
    <citation type="journal article" date="2013" name="MBio">
        <title>Genome sequencing of the plant pathogen Taphrina deformans, the causal agent of peach leaf curl.</title>
        <authorList>
            <person name="Cisse O.H."/>
            <person name="Almeida J.M.G.C.F."/>
            <person name="Fonseca A."/>
            <person name="Kumar A.A."/>
            <person name="Salojaervi J."/>
            <person name="Overmyer K."/>
            <person name="Hauser P.M."/>
            <person name="Pagni M."/>
        </authorList>
    </citation>
    <scope>NUCLEOTIDE SEQUENCE [LARGE SCALE GENOMIC DNA]</scope>
    <source>
        <strain evidence="12">PYCC 5710 / ATCC 11124 / CBS 356.35 / IMI 108563 / JCM 9778 / NBRC 8474</strain>
    </source>
</reference>
<sequence>MDYAQVDLDRPHTPDNEPIRTRYRKKNGTIKERSAVFLVCVTAMSLFGYDQGLFGGILVGDKFLEQFNDPSPGVQGFVTSIYDVGCFVGCLLCIFVGEILGRRRTIMLGVTIMSIGAILQTFSTTIGELAWGRFIAGIGNGFNTATAPVYHSEVSEAHDRGKAVVLEMFINVLGFVISNWTTLVFSSVRSNLQWRIPLAGQLVFAAIIVVTLPFAPESPRWMMMHGKREEGLVIIAQLDGMDVKSDRVQQEGAKIIESIELEGKNQIRWLDMFKGKDENSVFWRAFLGIGLQAMQQLTGINVVAYYFPVVLQKSVGISEKWSRIIAAFNSISFCISTLIPYLLIEKLGRRALLLGLSVIMTLCFLCASIFLGVVDNKPSFAHVGGILAVVAFVLFFISFGAGWCAIPWLYPAEINSIGMRTKGAALASASDWLFNYFIVQLTPLGIHHLRWKFYIIFFILNASFIPLVYLFYPETAGKSLEEIDLMFTGEKRYIVSGVQSKLITNRPITRDIEEMSLINQHDRSENENVPSGEGKSNRTNRYDSDDEQDLADDENYALGSDSDEADNNDFDYGESKHLTLSDGNYKH</sequence>
<protein>
    <submittedName>
        <fullName evidence="11">Hexose carrier protein</fullName>
    </submittedName>
</protein>
<evidence type="ECO:0000313" key="12">
    <source>
        <dbReference type="Proteomes" id="UP000013776"/>
    </source>
</evidence>
<dbReference type="GO" id="GO:0005351">
    <property type="term" value="F:carbohydrate:proton symporter activity"/>
    <property type="evidence" value="ECO:0007669"/>
    <property type="project" value="TreeGrafter"/>
</dbReference>
<dbReference type="PANTHER" id="PTHR48022:SF26">
    <property type="entry name" value="MAJOR FACILITATOR SUPERFAMILY (MFS) PROFILE DOMAIN-CONTAINING PROTEIN-RELATED"/>
    <property type="match status" value="1"/>
</dbReference>
<feature type="transmembrane region" description="Helical" evidence="9">
    <location>
        <begin position="194"/>
        <end position="215"/>
    </location>
</feature>
<accession>R4X7L0</accession>
<keyword evidence="6 9" id="KW-0472">Membrane</keyword>
<comment type="subcellular location">
    <subcellularLocation>
        <location evidence="1">Membrane</location>
        <topology evidence="1">Multi-pass membrane protein</topology>
    </subcellularLocation>
</comment>
<keyword evidence="5 9" id="KW-1133">Transmembrane helix</keyword>
<dbReference type="PRINTS" id="PR00171">
    <property type="entry name" value="SUGRTRNSPORT"/>
</dbReference>
<dbReference type="InterPro" id="IPR020846">
    <property type="entry name" value="MFS_dom"/>
</dbReference>
<feature type="transmembrane region" description="Helical" evidence="9">
    <location>
        <begin position="80"/>
        <end position="100"/>
    </location>
</feature>
<evidence type="ECO:0000256" key="7">
    <source>
        <dbReference type="RuleBase" id="RU003346"/>
    </source>
</evidence>
<feature type="region of interest" description="Disordered" evidence="8">
    <location>
        <begin position="517"/>
        <end position="587"/>
    </location>
</feature>
<evidence type="ECO:0000256" key="6">
    <source>
        <dbReference type="ARBA" id="ARBA00023136"/>
    </source>
</evidence>
<feature type="domain" description="Major facilitator superfamily (MFS) profile" evidence="10">
    <location>
        <begin position="36"/>
        <end position="476"/>
    </location>
</feature>
<evidence type="ECO:0000256" key="4">
    <source>
        <dbReference type="ARBA" id="ARBA00022692"/>
    </source>
</evidence>
<organism evidence="11 12">
    <name type="scientific">Taphrina deformans (strain PYCC 5710 / ATCC 11124 / CBS 356.35 / IMI 108563 / JCM 9778 / NBRC 8474)</name>
    <name type="common">Peach leaf curl fungus</name>
    <name type="synonym">Lalaria deformans</name>
    <dbReference type="NCBI Taxonomy" id="1097556"/>
    <lineage>
        <taxon>Eukaryota</taxon>
        <taxon>Fungi</taxon>
        <taxon>Dikarya</taxon>
        <taxon>Ascomycota</taxon>
        <taxon>Taphrinomycotina</taxon>
        <taxon>Taphrinomycetes</taxon>
        <taxon>Taphrinales</taxon>
        <taxon>Taphrinaceae</taxon>
        <taxon>Taphrina</taxon>
    </lineage>
</organism>
<feature type="compositionally biased region" description="Acidic residues" evidence="8">
    <location>
        <begin position="544"/>
        <end position="572"/>
    </location>
</feature>
<feature type="transmembrane region" description="Helical" evidence="9">
    <location>
        <begin position="324"/>
        <end position="344"/>
    </location>
</feature>
<feature type="transmembrane region" description="Helical" evidence="9">
    <location>
        <begin position="281"/>
        <end position="304"/>
    </location>
</feature>
<comment type="caution">
    <text evidence="11">The sequence shown here is derived from an EMBL/GenBank/DDBJ whole genome shotgun (WGS) entry which is preliminary data.</text>
</comment>
<dbReference type="InterPro" id="IPR036259">
    <property type="entry name" value="MFS_trans_sf"/>
</dbReference>
<dbReference type="eggNOG" id="KOG0254">
    <property type="taxonomic scope" value="Eukaryota"/>
</dbReference>
<feature type="transmembrane region" description="Helical" evidence="9">
    <location>
        <begin position="35"/>
        <end position="60"/>
    </location>
</feature>
<dbReference type="Pfam" id="PF00083">
    <property type="entry name" value="Sugar_tr"/>
    <property type="match status" value="1"/>
</dbReference>
<dbReference type="Gene3D" id="1.20.1250.20">
    <property type="entry name" value="MFS general substrate transporter like domains"/>
    <property type="match status" value="1"/>
</dbReference>
<evidence type="ECO:0000256" key="8">
    <source>
        <dbReference type="SAM" id="MobiDB-lite"/>
    </source>
</evidence>
<feature type="transmembrane region" description="Helical" evidence="9">
    <location>
        <begin position="386"/>
        <end position="410"/>
    </location>
</feature>
<dbReference type="FunFam" id="1.20.1250.20:FF:000134">
    <property type="entry name" value="MFS sugar transporter protein"/>
    <property type="match status" value="1"/>
</dbReference>
<dbReference type="PROSITE" id="PS50850">
    <property type="entry name" value="MFS"/>
    <property type="match status" value="1"/>
</dbReference>
<feature type="transmembrane region" description="Helical" evidence="9">
    <location>
        <begin position="351"/>
        <end position="374"/>
    </location>
</feature>
<feature type="compositionally biased region" description="Basic and acidic residues" evidence="8">
    <location>
        <begin position="573"/>
        <end position="587"/>
    </location>
</feature>
<feature type="transmembrane region" description="Helical" evidence="9">
    <location>
        <begin position="168"/>
        <end position="188"/>
    </location>
</feature>
<feature type="region of interest" description="Disordered" evidence="8">
    <location>
        <begin position="1"/>
        <end position="20"/>
    </location>
</feature>
<dbReference type="PANTHER" id="PTHR48022">
    <property type="entry name" value="PLASTIDIC GLUCOSE TRANSPORTER 4"/>
    <property type="match status" value="1"/>
</dbReference>
<dbReference type="STRING" id="1097556.R4X7L0"/>
<dbReference type="GO" id="GO:0005886">
    <property type="term" value="C:plasma membrane"/>
    <property type="evidence" value="ECO:0007669"/>
    <property type="project" value="UniProtKB-ARBA"/>
</dbReference>
<dbReference type="OrthoDB" id="6339427at2759"/>
<dbReference type="VEuPathDB" id="FungiDB:TAPDE_001096"/>
<dbReference type="SUPFAM" id="SSF103473">
    <property type="entry name" value="MFS general substrate transporter"/>
    <property type="match status" value="1"/>
</dbReference>
<evidence type="ECO:0000256" key="1">
    <source>
        <dbReference type="ARBA" id="ARBA00004141"/>
    </source>
</evidence>
<comment type="similarity">
    <text evidence="2 7">Belongs to the major facilitator superfamily. Sugar transporter (TC 2.A.1.1) family.</text>
</comment>
<evidence type="ECO:0000259" key="10">
    <source>
        <dbReference type="PROSITE" id="PS50850"/>
    </source>
</evidence>
<keyword evidence="3 7" id="KW-0813">Transport</keyword>
<keyword evidence="4 9" id="KW-0812">Transmembrane</keyword>
<dbReference type="InterPro" id="IPR005829">
    <property type="entry name" value="Sugar_transporter_CS"/>
</dbReference>
<evidence type="ECO:0000256" key="3">
    <source>
        <dbReference type="ARBA" id="ARBA00022448"/>
    </source>
</evidence>
<dbReference type="PROSITE" id="PS00217">
    <property type="entry name" value="SUGAR_TRANSPORT_2"/>
    <property type="match status" value="1"/>
</dbReference>
<dbReference type="EMBL" id="CAHR02000037">
    <property type="protein sequence ID" value="CCG81390.1"/>
    <property type="molecule type" value="Genomic_DNA"/>
</dbReference>
<evidence type="ECO:0000256" key="5">
    <source>
        <dbReference type="ARBA" id="ARBA00022989"/>
    </source>
</evidence>
<keyword evidence="12" id="KW-1185">Reference proteome</keyword>
<feature type="transmembrane region" description="Helical" evidence="9">
    <location>
        <begin position="451"/>
        <end position="472"/>
    </location>
</feature>
<dbReference type="NCBIfam" id="TIGR00879">
    <property type="entry name" value="SP"/>
    <property type="match status" value="1"/>
</dbReference>
<evidence type="ECO:0000313" key="11">
    <source>
        <dbReference type="EMBL" id="CCG81390.1"/>
    </source>
</evidence>
<dbReference type="AlphaFoldDB" id="R4X7L0"/>
<dbReference type="Proteomes" id="UP000013776">
    <property type="component" value="Unassembled WGS sequence"/>
</dbReference>
<dbReference type="InterPro" id="IPR003663">
    <property type="entry name" value="Sugar/inositol_transpt"/>
</dbReference>
<gene>
    <name evidence="11" type="ORF">TAPDE_001096</name>
</gene>
<dbReference type="InterPro" id="IPR005828">
    <property type="entry name" value="MFS_sugar_transport-like"/>
</dbReference>
<name>R4X7L0_TAPDE</name>
<evidence type="ECO:0000256" key="2">
    <source>
        <dbReference type="ARBA" id="ARBA00010992"/>
    </source>
</evidence>
<evidence type="ECO:0000256" key="9">
    <source>
        <dbReference type="SAM" id="Phobius"/>
    </source>
</evidence>
<feature type="compositionally biased region" description="Basic and acidic residues" evidence="8">
    <location>
        <begin position="7"/>
        <end position="20"/>
    </location>
</feature>